<evidence type="ECO:0000313" key="3">
    <source>
        <dbReference type="Proteomes" id="UP000245207"/>
    </source>
</evidence>
<reference evidence="2 3" key="1">
    <citation type="journal article" date="2018" name="Mol. Plant">
        <title>The genome of Artemisia annua provides insight into the evolution of Asteraceae family and artemisinin biosynthesis.</title>
        <authorList>
            <person name="Shen Q."/>
            <person name="Zhang L."/>
            <person name="Liao Z."/>
            <person name="Wang S."/>
            <person name="Yan T."/>
            <person name="Shi P."/>
            <person name="Liu M."/>
            <person name="Fu X."/>
            <person name="Pan Q."/>
            <person name="Wang Y."/>
            <person name="Lv Z."/>
            <person name="Lu X."/>
            <person name="Zhang F."/>
            <person name="Jiang W."/>
            <person name="Ma Y."/>
            <person name="Chen M."/>
            <person name="Hao X."/>
            <person name="Li L."/>
            <person name="Tang Y."/>
            <person name="Lv G."/>
            <person name="Zhou Y."/>
            <person name="Sun X."/>
            <person name="Brodelius P.E."/>
            <person name="Rose J.K.C."/>
            <person name="Tang K."/>
        </authorList>
    </citation>
    <scope>NUCLEOTIDE SEQUENCE [LARGE SCALE GENOMIC DNA]</scope>
    <source>
        <strain evidence="3">cv. Huhao1</strain>
        <tissue evidence="2">Leaf</tissue>
    </source>
</reference>
<dbReference type="GO" id="GO:0006893">
    <property type="term" value="P:Golgi to plasma membrane transport"/>
    <property type="evidence" value="ECO:0007669"/>
    <property type="project" value="TreeGrafter"/>
</dbReference>
<dbReference type="PANTHER" id="PTHR12100">
    <property type="entry name" value="SEC10"/>
    <property type="match status" value="1"/>
</dbReference>
<dbReference type="InterPro" id="IPR048627">
    <property type="entry name" value="Sec10_HB"/>
</dbReference>
<dbReference type="Proteomes" id="UP000245207">
    <property type="component" value="Unassembled WGS sequence"/>
</dbReference>
<organism evidence="2 3">
    <name type="scientific">Artemisia annua</name>
    <name type="common">Sweet wormwood</name>
    <dbReference type="NCBI Taxonomy" id="35608"/>
    <lineage>
        <taxon>Eukaryota</taxon>
        <taxon>Viridiplantae</taxon>
        <taxon>Streptophyta</taxon>
        <taxon>Embryophyta</taxon>
        <taxon>Tracheophyta</taxon>
        <taxon>Spermatophyta</taxon>
        <taxon>Magnoliopsida</taxon>
        <taxon>eudicotyledons</taxon>
        <taxon>Gunneridae</taxon>
        <taxon>Pentapetalae</taxon>
        <taxon>asterids</taxon>
        <taxon>campanulids</taxon>
        <taxon>Asterales</taxon>
        <taxon>Asteraceae</taxon>
        <taxon>Asteroideae</taxon>
        <taxon>Anthemideae</taxon>
        <taxon>Artemisiinae</taxon>
        <taxon>Artemisia</taxon>
    </lineage>
</organism>
<dbReference type="PANTHER" id="PTHR12100:SF0">
    <property type="entry name" value="EXOCYST COMPLEX COMPONENT 5"/>
    <property type="match status" value="1"/>
</dbReference>
<name>A0A2U1Q631_ARTAN</name>
<evidence type="ECO:0000313" key="2">
    <source>
        <dbReference type="EMBL" id="PWA93458.1"/>
    </source>
</evidence>
<gene>
    <name evidence="2" type="ORF">CTI12_AA047830</name>
</gene>
<accession>A0A2U1Q631</accession>
<dbReference type="GO" id="GO:0006887">
    <property type="term" value="P:exocytosis"/>
    <property type="evidence" value="ECO:0007669"/>
    <property type="project" value="TreeGrafter"/>
</dbReference>
<dbReference type="EMBL" id="PKPP01000383">
    <property type="protein sequence ID" value="PWA93458.1"/>
    <property type="molecule type" value="Genomic_DNA"/>
</dbReference>
<evidence type="ECO:0000259" key="1">
    <source>
        <dbReference type="Pfam" id="PF07393"/>
    </source>
</evidence>
<dbReference type="AlphaFoldDB" id="A0A2U1Q631"/>
<dbReference type="Pfam" id="PF07393">
    <property type="entry name" value="Sec10_HB"/>
    <property type="match status" value="1"/>
</dbReference>
<dbReference type="STRING" id="35608.A0A2U1Q631"/>
<protein>
    <submittedName>
        <fullName evidence="2">Exocyst complex component sec10</fullName>
    </submittedName>
</protein>
<dbReference type="GO" id="GO:0000145">
    <property type="term" value="C:exocyst"/>
    <property type="evidence" value="ECO:0007669"/>
    <property type="project" value="TreeGrafter"/>
</dbReference>
<dbReference type="InterPro" id="IPR009976">
    <property type="entry name" value="Sec10-like"/>
</dbReference>
<sequence length="204" mass="22764">MGVNGAEGGGKRWGRQWRMIGKTMERTVEIGGDLGGRRNCYKANNQNQTISTGTGTATAIPQPFKLGTEPFSSHLAVTRQIKYSKTKGQNMHQTHKQLYIDGNFDRLHKRLSNHSQKHTFNPSEGLRLKSDITEYGNFVRSFNAPTVDEKFESLSIMANVFIITPEILSSLFEVTPTILKATQSLISLERITKVRTCSSLSRSG</sequence>
<comment type="caution">
    <text evidence="2">The sequence shown here is derived from an EMBL/GenBank/DDBJ whole genome shotgun (WGS) entry which is preliminary data.</text>
</comment>
<keyword evidence="3" id="KW-1185">Reference proteome</keyword>
<proteinExistence type="predicted"/>
<feature type="domain" description="Exocyst complex component Sec10-like alpha-helical bundle" evidence="1">
    <location>
        <begin position="106"/>
        <end position="174"/>
    </location>
</feature>
<dbReference type="OrthoDB" id="125856at2759"/>